<sequence>MEKMSVQRGLMELKTLGNRITRATQQPFVSFYVGDKGAPQGFKTPEEFSSYAQGRFDSATDLIKRRNAIKAAIIQSNAVTKVTVAGKSMTVAEAIDRKDSIVHEKVLLQQLQSQFSEVTRRVAAQQQVLDARIDKVLEEEGGKDRKVDDADHARIVKNAESRYKPNLVDPIGIRKVIEQMEEDISSFELDVDASLSEINARTDIEFEVK</sequence>
<reference evidence="1 2" key="1">
    <citation type="journal article" date="2015" name="Arch. Virol.">
        <title>Complete genome sequence and phylogenetic position of the Bacillus cereus group phage JBP901.</title>
        <authorList>
            <person name="Asare P.T."/>
            <person name="Ryu S."/>
            <person name="Kim K.P."/>
        </authorList>
    </citation>
    <scope>NUCLEOTIDE SEQUENCE [LARGE SCALE GENOMIC DNA]</scope>
</reference>
<name>A0A0E3DFB8_9CAUD</name>
<dbReference type="Proteomes" id="UP000033000">
    <property type="component" value="Segment"/>
</dbReference>
<protein>
    <submittedName>
        <fullName evidence="1">Uncharacterized protein</fullName>
    </submittedName>
</protein>
<dbReference type="RefSeq" id="YP_009149238.1">
    <property type="nucleotide sequence ID" value="NC_027352.1"/>
</dbReference>
<dbReference type="GeneID" id="24723179"/>
<evidence type="ECO:0000313" key="2">
    <source>
        <dbReference type="Proteomes" id="UP000033000"/>
    </source>
</evidence>
<dbReference type="KEGG" id="vg:24723179"/>
<organism evidence="1 2">
    <name type="scientific">Bacillus phage JBP901</name>
    <dbReference type="NCBI Taxonomy" id="1498212"/>
    <lineage>
        <taxon>Viruses</taxon>
        <taxon>Duplodnaviria</taxon>
        <taxon>Heunggongvirae</taxon>
        <taxon>Uroviricota</taxon>
        <taxon>Caudoviricetes</taxon>
        <taxon>Herelleviridae</taxon>
        <taxon>Bastillevirinae</taxon>
        <taxon>Caeruleovirus</taxon>
        <taxon>Caeruleovirus JBP901</taxon>
    </lineage>
</organism>
<gene>
    <name evidence="1" type="ORF">JBP901_gp200</name>
</gene>
<accession>A0A0E3DFB8</accession>
<evidence type="ECO:0000313" key="1">
    <source>
        <dbReference type="EMBL" id="AID17912.1"/>
    </source>
</evidence>
<keyword evidence="2" id="KW-1185">Reference proteome</keyword>
<dbReference type="EMBL" id="KJ676859">
    <property type="protein sequence ID" value="AID17912.1"/>
    <property type="molecule type" value="Genomic_DNA"/>
</dbReference>
<proteinExistence type="predicted"/>
<dbReference type="OrthoDB" id="9557at10239"/>